<dbReference type="Proteomes" id="UP000008068">
    <property type="component" value="Unassembled WGS sequence"/>
</dbReference>
<feature type="transmembrane region" description="Helical" evidence="1">
    <location>
        <begin position="109"/>
        <end position="135"/>
    </location>
</feature>
<keyword evidence="1" id="KW-1133">Transmembrane helix</keyword>
<dbReference type="OrthoDB" id="10568588at2759"/>
<dbReference type="HOGENOM" id="CLU_049496_1_0_1"/>
<proteinExistence type="predicted"/>
<evidence type="ECO:0000313" key="3">
    <source>
        <dbReference type="Proteomes" id="UP000008068"/>
    </source>
</evidence>
<keyword evidence="3" id="KW-1185">Reference proteome</keyword>
<dbReference type="Pfam" id="PF10322">
    <property type="entry name" value="7TM_GPCR_Sru"/>
    <property type="match status" value="1"/>
</dbReference>
<evidence type="ECO:0000313" key="2">
    <source>
        <dbReference type="EMBL" id="EGT32486.1"/>
    </source>
</evidence>
<gene>
    <name evidence="2" type="ORF">CAEBREN_09666</name>
</gene>
<organism evidence="3">
    <name type="scientific">Caenorhabditis brenneri</name>
    <name type="common">Nematode worm</name>
    <dbReference type="NCBI Taxonomy" id="135651"/>
    <lineage>
        <taxon>Eukaryota</taxon>
        <taxon>Metazoa</taxon>
        <taxon>Ecdysozoa</taxon>
        <taxon>Nematoda</taxon>
        <taxon>Chromadorea</taxon>
        <taxon>Rhabditida</taxon>
        <taxon>Rhabditina</taxon>
        <taxon>Rhabditomorpha</taxon>
        <taxon>Rhabditoidea</taxon>
        <taxon>Rhabditidae</taxon>
        <taxon>Peloderinae</taxon>
        <taxon>Caenorhabditis</taxon>
    </lineage>
</organism>
<keyword evidence="1" id="KW-0812">Transmembrane</keyword>
<accession>G0MJF9</accession>
<keyword evidence="1" id="KW-0472">Membrane</keyword>
<feature type="transmembrane region" description="Helical" evidence="1">
    <location>
        <begin position="205"/>
        <end position="225"/>
    </location>
</feature>
<dbReference type="eggNOG" id="ENOG502TJK5">
    <property type="taxonomic scope" value="Eukaryota"/>
</dbReference>
<evidence type="ECO:0000256" key="1">
    <source>
        <dbReference type="SAM" id="Phobius"/>
    </source>
</evidence>
<feature type="transmembrane region" description="Helical" evidence="1">
    <location>
        <begin position="147"/>
        <end position="168"/>
    </location>
</feature>
<protein>
    <submittedName>
        <fullName evidence="2">Uncharacterized protein</fullName>
    </submittedName>
</protein>
<dbReference type="OMA" id="NANQTEY"/>
<dbReference type="AlphaFoldDB" id="G0MJF9"/>
<name>G0MJF9_CAEBE</name>
<dbReference type="EMBL" id="GL379797">
    <property type="protein sequence ID" value="EGT32486.1"/>
    <property type="molecule type" value="Genomic_DNA"/>
</dbReference>
<feature type="transmembrane region" description="Helical" evidence="1">
    <location>
        <begin position="25"/>
        <end position="49"/>
    </location>
</feature>
<dbReference type="InterPro" id="IPR003839">
    <property type="entry name" value="7TM_GPCR_serpentine_rcpt_Sru"/>
</dbReference>
<dbReference type="InParanoid" id="G0MJF9"/>
<dbReference type="PANTHER" id="PTHR47516">
    <property type="entry name" value="SERPENTINE RECEPTOR, CLASS U-RELATED"/>
    <property type="match status" value="1"/>
</dbReference>
<feature type="transmembrane region" description="Helical" evidence="1">
    <location>
        <begin position="246"/>
        <end position="267"/>
    </location>
</feature>
<feature type="transmembrane region" description="Helical" evidence="1">
    <location>
        <begin position="69"/>
        <end position="89"/>
    </location>
</feature>
<reference evidence="3" key="1">
    <citation type="submission" date="2011-07" db="EMBL/GenBank/DDBJ databases">
        <authorList>
            <consortium name="Caenorhabditis brenneri Sequencing and Analysis Consortium"/>
            <person name="Wilson R.K."/>
        </authorList>
    </citation>
    <scope>NUCLEOTIDE SEQUENCE [LARGE SCALE GENOMIC DNA]</scope>
    <source>
        <strain evidence="3">PB2801</strain>
    </source>
</reference>
<feature type="transmembrane region" description="Helical" evidence="1">
    <location>
        <begin position="273"/>
        <end position="299"/>
    </location>
</feature>
<sequence>MSTSPFITGLPQCRNFPYHFDYYTVYAIISALYAIPSFVVTGFMIKFYFKKFQKSKKTLLRPEIFGSFLLMQVFHLIGLIFEFVTFRIPNTSILTAWCAYGSHDVLIRISTYVFATCGHFKIFMAVLFCLLRVVYVFLDDEKIAKSIYYTSIPLSVLVSFSITFSILYEPVGCVQLKGPYPLGAVMMNTELENRELPLYRKIESYVIPTVMTVLIILNVMAIWKIRQRNKIATSLNRTYNPKAERVLTVTMLLIVAPIIITELLITYEHFGVYVVSFFNAFRPILIDAKIHILTHYFYFTHPMFKVKVKVFNLETSVTKV</sequence>